<feature type="chain" id="PRO_5008346588" description="Transmembrane protein 158 (gene/pseudogene)" evidence="2">
    <location>
        <begin position="21"/>
        <end position="268"/>
    </location>
</feature>
<evidence type="ECO:0000256" key="2">
    <source>
        <dbReference type="SAM" id="SignalP"/>
    </source>
</evidence>
<feature type="signal peptide" evidence="2">
    <location>
        <begin position="1"/>
        <end position="20"/>
    </location>
</feature>
<dbReference type="InterPro" id="IPR038962">
    <property type="entry name" value="TMEM158"/>
</dbReference>
<dbReference type="GO" id="GO:0042277">
    <property type="term" value="F:peptide binding"/>
    <property type="evidence" value="ECO:0007669"/>
    <property type="project" value="TreeGrafter"/>
</dbReference>
<dbReference type="PANTHER" id="PTHR38324">
    <property type="entry name" value="TRANSMEMBRANE PROTEIN 158"/>
    <property type="match status" value="1"/>
</dbReference>
<keyword evidence="1" id="KW-0472">Membrane</keyword>
<evidence type="ECO:0000313" key="3">
    <source>
        <dbReference type="EMBL" id="OBS80790.1"/>
    </source>
</evidence>
<evidence type="ECO:0000256" key="1">
    <source>
        <dbReference type="SAM" id="Phobius"/>
    </source>
</evidence>
<feature type="transmembrane region" description="Helical" evidence="1">
    <location>
        <begin position="212"/>
        <end position="236"/>
    </location>
</feature>
<dbReference type="AlphaFoldDB" id="A0A1A6HS06"/>
<comment type="caution">
    <text evidence="3">The sequence shown here is derived from an EMBL/GenBank/DDBJ whole genome shotgun (WGS) entry which is preliminary data.</text>
</comment>
<dbReference type="Proteomes" id="UP000092124">
    <property type="component" value="Unassembled WGS sequence"/>
</dbReference>
<evidence type="ECO:0008006" key="5">
    <source>
        <dbReference type="Google" id="ProtNLM"/>
    </source>
</evidence>
<dbReference type="OrthoDB" id="9426648at2759"/>
<keyword evidence="1" id="KW-0812">Transmembrane</keyword>
<organism evidence="3 4">
    <name type="scientific">Neotoma lepida</name>
    <name type="common">Desert woodrat</name>
    <dbReference type="NCBI Taxonomy" id="56216"/>
    <lineage>
        <taxon>Eukaryota</taxon>
        <taxon>Metazoa</taxon>
        <taxon>Chordata</taxon>
        <taxon>Craniata</taxon>
        <taxon>Vertebrata</taxon>
        <taxon>Euteleostomi</taxon>
        <taxon>Mammalia</taxon>
        <taxon>Eutheria</taxon>
        <taxon>Euarchontoglires</taxon>
        <taxon>Glires</taxon>
        <taxon>Rodentia</taxon>
        <taxon>Myomorpha</taxon>
        <taxon>Muroidea</taxon>
        <taxon>Cricetidae</taxon>
        <taxon>Neotominae</taxon>
        <taxon>Neotoma</taxon>
    </lineage>
</organism>
<protein>
    <recommendedName>
        <fullName evidence="5">Transmembrane protein 158 (gene/pseudogene)</fullName>
    </recommendedName>
</protein>
<keyword evidence="2" id="KW-0732">Signal</keyword>
<evidence type="ECO:0000313" key="4">
    <source>
        <dbReference type="Proteomes" id="UP000092124"/>
    </source>
</evidence>
<sequence>MLSLLAALLAAACPLPPAHGGATGAPGLPGTPPNASANASFSGEPAAPRLLASAAPAPPERAGPEEAPAAPCNISVQRQMLSSLLVRWGRPRGLQCDLLLFSTNAHGRAFFAAAFHRVGPPLLIEHLGLAAGGAQQDLRLCVGCGWVRGRLRAPAGAPTALPAYPAAEPGPLWLQGEPRHFCCLDFSLEELQGEPGWRLNRKPIESTLVACFMTLVIVVWSVAALIWPVPIIAGFLPNGMEQRRTTAGAPAAAPAGEHELQVKLMAVL</sequence>
<dbReference type="EMBL" id="LZPO01017312">
    <property type="protein sequence ID" value="OBS80790.1"/>
    <property type="molecule type" value="Genomic_DNA"/>
</dbReference>
<dbReference type="PANTHER" id="PTHR38324:SF1">
    <property type="entry name" value="TRANSMEMBRANE PROTEIN 158"/>
    <property type="match status" value="1"/>
</dbReference>
<keyword evidence="4" id="KW-1185">Reference proteome</keyword>
<proteinExistence type="predicted"/>
<accession>A0A1A6HS06</accession>
<name>A0A1A6HS06_NEOLE</name>
<keyword evidence="1" id="KW-1133">Transmembrane helix</keyword>
<gene>
    <name evidence="3" type="ORF">A6R68_21010</name>
</gene>
<dbReference type="STRING" id="56216.A0A1A6HS06"/>
<reference evidence="3 4" key="1">
    <citation type="submission" date="2016-06" db="EMBL/GenBank/DDBJ databases">
        <title>The Draft Genome Sequence and Annotation of the Desert Woodrat Neotoma lepida.</title>
        <authorList>
            <person name="Campbell M."/>
            <person name="Oakeson K.F."/>
            <person name="Yandell M."/>
            <person name="Halpert J.R."/>
            <person name="Dearing D."/>
        </authorList>
    </citation>
    <scope>NUCLEOTIDE SEQUENCE [LARGE SCALE GENOMIC DNA]</scope>
    <source>
        <strain evidence="3">417</strain>
        <tissue evidence="3">Liver</tissue>
    </source>
</reference>